<comment type="caution">
    <text evidence="1">The sequence shown here is derived from an EMBL/GenBank/DDBJ whole genome shotgun (WGS) entry which is preliminary data.</text>
</comment>
<dbReference type="Proteomes" id="UP001172101">
    <property type="component" value="Unassembled WGS sequence"/>
</dbReference>
<evidence type="ECO:0008006" key="3">
    <source>
        <dbReference type="Google" id="ProtNLM"/>
    </source>
</evidence>
<dbReference type="EMBL" id="JAUIRO010000004">
    <property type="protein sequence ID" value="KAK0718541.1"/>
    <property type="molecule type" value="Genomic_DNA"/>
</dbReference>
<sequence length="223" mass="23633">MPQITELAWFPLKEGARDSDAWATLKKLGPDLRAQPGLEASWHGAPLERPQSSEIVNVWASSDAYTASKSSPLHAAAAKLMVELVDASSDPAAPQPYHNAVVFDAPFAAVAAAPLVQMSAVFLPLDVDAPAFEAAWAFVIASLRENGPPDGFVAGVHGWALEAVHGIPKFPAGAKVFVTASGWESLEKNVAAHVGVADKFAEVQRFSDVFEAHHVSFKKAGDD</sequence>
<keyword evidence="2" id="KW-1185">Reference proteome</keyword>
<gene>
    <name evidence="1" type="ORF">B0T26DRAFT_752451</name>
</gene>
<name>A0AA40AMF2_9PEZI</name>
<accession>A0AA40AMF2</accession>
<dbReference type="RefSeq" id="XP_060297334.1">
    <property type="nucleotide sequence ID" value="XM_060445526.1"/>
</dbReference>
<organism evidence="1 2">
    <name type="scientific">Lasiosphaeria miniovina</name>
    <dbReference type="NCBI Taxonomy" id="1954250"/>
    <lineage>
        <taxon>Eukaryota</taxon>
        <taxon>Fungi</taxon>
        <taxon>Dikarya</taxon>
        <taxon>Ascomycota</taxon>
        <taxon>Pezizomycotina</taxon>
        <taxon>Sordariomycetes</taxon>
        <taxon>Sordariomycetidae</taxon>
        <taxon>Sordariales</taxon>
        <taxon>Lasiosphaeriaceae</taxon>
        <taxon>Lasiosphaeria</taxon>
    </lineage>
</organism>
<dbReference type="InterPro" id="IPR011008">
    <property type="entry name" value="Dimeric_a/b-barrel"/>
</dbReference>
<protein>
    <recommendedName>
        <fullName evidence="3">ABM domain-containing protein</fullName>
    </recommendedName>
</protein>
<evidence type="ECO:0000313" key="2">
    <source>
        <dbReference type="Proteomes" id="UP001172101"/>
    </source>
</evidence>
<dbReference type="Gene3D" id="3.30.70.100">
    <property type="match status" value="1"/>
</dbReference>
<proteinExistence type="predicted"/>
<dbReference type="SUPFAM" id="SSF54909">
    <property type="entry name" value="Dimeric alpha+beta barrel"/>
    <property type="match status" value="1"/>
</dbReference>
<evidence type="ECO:0000313" key="1">
    <source>
        <dbReference type="EMBL" id="KAK0718541.1"/>
    </source>
</evidence>
<dbReference type="GeneID" id="85328796"/>
<reference evidence="1" key="1">
    <citation type="submission" date="2023-06" db="EMBL/GenBank/DDBJ databases">
        <title>Genome-scale phylogeny and comparative genomics of the fungal order Sordariales.</title>
        <authorList>
            <consortium name="Lawrence Berkeley National Laboratory"/>
            <person name="Hensen N."/>
            <person name="Bonometti L."/>
            <person name="Westerberg I."/>
            <person name="Brannstrom I.O."/>
            <person name="Guillou S."/>
            <person name="Cros-Aarteil S."/>
            <person name="Calhoun S."/>
            <person name="Haridas S."/>
            <person name="Kuo A."/>
            <person name="Mondo S."/>
            <person name="Pangilinan J."/>
            <person name="Riley R."/>
            <person name="LaButti K."/>
            <person name="Andreopoulos B."/>
            <person name="Lipzen A."/>
            <person name="Chen C."/>
            <person name="Yanf M."/>
            <person name="Daum C."/>
            <person name="Ng V."/>
            <person name="Clum A."/>
            <person name="Steindorff A."/>
            <person name="Ohm R."/>
            <person name="Martin F."/>
            <person name="Silar P."/>
            <person name="Natvig D."/>
            <person name="Lalanne C."/>
            <person name="Gautier V."/>
            <person name="Ament-velasquez S.L."/>
            <person name="Kruys A."/>
            <person name="Hutchinson M.I."/>
            <person name="Powell A.J."/>
            <person name="Barry K."/>
            <person name="Miller A.N."/>
            <person name="Grigoriev I.V."/>
            <person name="Debuchy R."/>
            <person name="Gladieux P."/>
            <person name="Thoren M.H."/>
            <person name="Johannesson H."/>
        </authorList>
    </citation>
    <scope>NUCLEOTIDE SEQUENCE</scope>
    <source>
        <strain evidence="1">SMH2392-1A</strain>
    </source>
</reference>
<dbReference type="AlphaFoldDB" id="A0AA40AMF2"/>